<keyword evidence="4" id="KW-0067">ATP-binding</keyword>
<dbReference type="Pfam" id="PF00069">
    <property type="entry name" value="Pkinase"/>
    <property type="match status" value="1"/>
</dbReference>
<dbReference type="SUPFAM" id="SSF56112">
    <property type="entry name" value="Protein kinase-like (PK-like)"/>
    <property type="match status" value="1"/>
</dbReference>
<keyword evidence="2" id="KW-0547">Nucleotide-binding</keyword>
<dbReference type="PROSITE" id="PS00108">
    <property type="entry name" value="PROTEIN_KINASE_ST"/>
    <property type="match status" value="1"/>
</dbReference>
<dbReference type="PANTHER" id="PTHR43289">
    <property type="entry name" value="MITOGEN-ACTIVATED PROTEIN KINASE KINASE KINASE 20-RELATED"/>
    <property type="match status" value="1"/>
</dbReference>
<name>A0ABT6J971_9GAMM</name>
<dbReference type="Pfam" id="PF03781">
    <property type="entry name" value="FGE-sulfatase"/>
    <property type="match status" value="1"/>
</dbReference>
<keyword evidence="3 7" id="KW-0418">Kinase</keyword>
<gene>
    <name evidence="7" type="ORF">QFW77_10260</name>
</gene>
<evidence type="ECO:0000313" key="8">
    <source>
        <dbReference type="Proteomes" id="UP001156940"/>
    </source>
</evidence>
<dbReference type="EMBL" id="JARXRM010000032">
    <property type="protein sequence ID" value="MDH5823367.1"/>
    <property type="molecule type" value="Genomic_DNA"/>
</dbReference>
<dbReference type="SUPFAM" id="SSF56436">
    <property type="entry name" value="C-type lectin-like"/>
    <property type="match status" value="1"/>
</dbReference>
<evidence type="ECO:0000256" key="4">
    <source>
        <dbReference type="ARBA" id="ARBA00022840"/>
    </source>
</evidence>
<dbReference type="RefSeq" id="WP_280574549.1">
    <property type="nucleotide sequence ID" value="NZ_JARXRM010000032.1"/>
</dbReference>
<dbReference type="PANTHER" id="PTHR43289:SF6">
    <property type="entry name" value="SERINE_THREONINE-PROTEIN KINASE NEKL-3"/>
    <property type="match status" value="1"/>
</dbReference>
<sequence length="684" mass="73585">MSERTSQRDDAPLPEIAGYRLLRVIAHGGMSTVYLARQEALGREVAIKVMRPEALSDEVSRRRFENEARTIGRLEHPHIVGIYQIGRTAADLPYYVMPHMPRGHLGQRDLAGDEEKVREILRALLSALSYAHARGVIHRDVKAENVLFDEAERPLLADFGIALRRGYGSRVTSAGLALGSTAYMAPEQARGEEVDPRADLYSVGVLAWEMLTGELPFKAGDALSMAVMHAQDPVPRLPRHLRHWQRFIDKAMAKGPLKRFLDADDMLRALGRVSRRGPRRAEALQEAVRGLPARLRALPRAAWVVAGLVVAAAAGLALRQAGSDGGGEFFRAGDPEARTASGPGLPSPTAGSAGMLANPDDALLRAAPESQASRLIETAGRQIRAGRLYAPASDNAFDSLTNAAAADPDHLQLPQAVDSLASALAAEAGRRIRAGDVEAAIEPLQRLAQLSERMPSGAVAGLAELRRKVAAAMTARIDAEAAHFDREAAVEVAELARGAALDAATVAALRRRAAAVPAVGEQLPGESSGMTVMRKGEGAYALARRTVGLDDYRRFATATGREAALCRERASVLRVFSPRDWTSPGFAQAGGDAVVCVSWADAEAYARWLSERNGHRYRLPTASEATGLAYQSGATPVAEWLLDCASDCSRRRIRGASWRDGGQARDGDASRGYDDVGFRLVREP</sequence>
<accession>A0ABT6J971</accession>
<feature type="domain" description="Protein kinase" evidence="6">
    <location>
        <begin position="19"/>
        <end position="295"/>
    </location>
</feature>
<reference evidence="7 8" key="1">
    <citation type="submission" date="2023-04" db="EMBL/GenBank/DDBJ databases">
        <title>Luteimonas endophyticus RD2P54.</title>
        <authorList>
            <person name="Sun J.-Q."/>
        </authorList>
    </citation>
    <scope>NUCLEOTIDE SEQUENCE [LARGE SCALE GENOMIC DNA]</scope>
    <source>
        <strain evidence="7 8">RD2P54</strain>
    </source>
</reference>
<dbReference type="Proteomes" id="UP001156940">
    <property type="component" value="Unassembled WGS sequence"/>
</dbReference>
<proteinExistence type="predicted"/>
<feature type="region of interest" description="Disordered" evidence="5">
    <location>
        <begin position="325"/>
        <end position="357"/>
    </location>
</feature>
<evidence type="ECO:0000256" key="1">
    <source>
        <dbReference type="ARBA" id="ARBA00022679"/>
    </source>
</evidence>
<dbReference type="Gene3D" id="1.10.510.10">
    <property type="entry name" value="Transferase(Phosphotransferase) domain 1"/>
    <property type="match status" value="1"/>
</dbReference>
<dbReference type="InterPro" id="IPR005532">
    <property type="entry name" value="SUMF_dom"/>
</dbReference>
<dbReference type="InterPro" id="IPR016187">
    <property type="entry name" value="CTDL_fold"/>
</dbReference>
<dbReference type="EC" id="2.7.11.1" evidence="7"/>
<dbReference type="SMART" id="SM00220">
    <property type="entry name" value="S_TKc"/>
    <property type="match status" value="1"/>
</dbReference>
<evidence type="ECO:0000313" key="7">
    <source>
        <dbReference type="EMBL" id="MDH5823367.1"/>
    </source>
</evidence>
<evidence type="ECO:0000256" key="2">
    <source>
        <dbReference type="ARBA" id="ARBA00022741"/>
    </source>
</evidence>
<dbReference type="InterPro" id="IPR011009">
    <property type="entry name" value="Kinase-like_dom_sf"/>
</dbReference>
<dbReference type="PROSITE" id="PS50011">
    <property type="entry name" value="PROTEIN_KINASE_DOM"/>
    <property type="match status" value="1"/>
</dbReference>
<evidence type="ECO:0000256" key="5">
    <source>
        <dbReference type="SAM" id="MobiDB-lite"/>
    </source>
</evidence>
<dbReference type="GO" id="GO:0004674">
    <property type="term" value="F:protein serine/threonine kinase activity"/>
    <property type="evidence" value="ECO:0007669"/>
    <property type="project" value="UniProtKB-EC"/>
</dbReference>
<keyword evidence="8" id="KW-1185">Reference proteome</keyword>
<dbReference type="CDD" id="cd14014">
    <property type="entry name" value="STKc_PknB_like"/>
    <property type="match status" value="1"/>
</dbReference>
<dbReference type="InterPro" id="IPR042095">
    <property type="entry name" value="SUMF_sf"/>
</dbReference>
<dbReference type="Gene3D" id="3.30.200.20">
    <property type="entry name" value="Phosphorylase Kinase, domain 1"/>
    <property type="match status" value="1"/>
</dbReference>
<dbReference type="InterPro" id="IPR000719">
    <property type="entry name" value="Prot_kinase_dom"/>
</dbReference>
<keyword evidence="1 7" id="KW-0808">Transferase</keyword>
<dbReference type="Gene3D" id="3.90.1580.10">
    <property type="entry name" value="paralog of FGE (formylglycine-generating enzyme)"/>
    <property type="match status" value="1"/>
</dbReference>
<dbReference type="InterPro" id="IPR008271">
    <property type="entry name" value="Ser/Thr_kinase_AS"/>
</dbReference>
<comment type="caution">
    <text evidence="7">The sequence shown here is derived from an EMBL/GenBank/DDBJ whole genome shotgun (WGS) entry which is preliminary data.</text>
</comment>
<protein>
    <submittedName>
        <fullName evidence="7">Bifunctional serine/threonine-protein kinase/formylglycine-generating enzyme family protein</fullName>
        <ecNumber evidence="7">2.7.11.1</ecNumber>
    </submittedName>
</protein>
<organism evidence="7 8">
    <name type="scientific">Luteimonas endophytica</name>
    <dbReference type="NCBI Taxonomy" id="3042023"/>
    <lineage>
        <taxon>Bacteria</taxon>
        <taxon>Pseudomonadati</taxon>
        <taxon>Pseudomonadota</taxon>
        <taxon>Gammaproteobacteria</taxon>
        <taxon>Lysobacterales</taxon>
        <taxon>Lysobacteraceae</taxon>
        <taxon>Luteimonas</taxon>
    </lineage>
</organism>
<evidence type="ECO:0000259" key="6">
    <source>
        <dbReference type="PROSITE" id="PS50011"/>
    </source>
</evidence>
<evidence type="ECO:0000256" key="3">
    <source>
        <dbReference type="ARBA" id="ARBA00022777"/>
    </source>
</evidence>